<protein>
    <submittedName>
        <fullName evidence="3">Transposase</fullName>
    </submittedName>
</protein>
<evidence type="ECO:0000256" key="1">
    <source>
        <dbReference type="SAM" id="Phobius"/>
    </source>
</evidence>
<sequence length="66" mass="8003">MMLKLLILQQWYGLSDHELKRQVARGFVLQHLLGFPGIFSYFTFVWVFREMLIQSRKYGKVCKLHR</sequence>
<comment type="caution">
    <text evidence="3">The sequence shown here is derived from an EMBL/GenBank/DDBJ whole genome shotgun (WGS) entry which is preliminary data.</text>
</comment>
<dbReference type="Pfam" id="PF05598">
    <property type="entry name" value="DUF772"/>
    <property type="match status" value="1"/>
</dbReference>
<keyword evidence="1" id="KW-1133">Transmembrane helix</keyword>
<dbReference type="EMBL" id="DTGG01000060">
    <property type="protein sequence ID" value="HFZ08850.1"/>
    <property type="molecule type" value="Genomic_DNA"/>
</dbReference>
<keyword evidence="1" id="KW-0812">Transmembrane</keyword>
<organism evidence="3">
    <name type="scientific">candidate division CPR3 bacterium</name>
    <dbReference type="NCBI Taxonomy" id="2268181"/>
    <lineage>
        <taxon>Bacteria</taxon>
        <taxon>Bacteria division CPR3</taxon>
    </lineage>
</organism>
<proteinExistence type="predicted"/>
<name>A0A7V3N5Z1_UNCC3</name>
<dbReference type="AlphaFoldDB" id="A0A7V3N5Z1"/>
<dbReference type="InterPro" id="IPR008490">
    <property type="entry name" value="Transposase_InsH_N"/>
</dbReference>
<evidence type="ECO:0000313" key="3">
    <source>
        <dbReference type="EMBL" id="HFZ08850.1"/>
    </source>
</evidence>
<keyword evidence="1" id="KW-0472">Membrane</keyword>
<feature type="domain" description="Transposase InsH N-terminal" evidence="2">
    <location>
        <begin position="1"/>
        <end position="35"/>
    </location>
</feature>
<evidence type="ECO:0000259" key="2">
    <source>
        <dbReference type="Pfam" id="PF05598"/>
    </source>
</evidence>
<reference evidence="3" key="1">
    <citation type="journal article" date="2020" name="mSystems">
        <title>Genome- and Community-Level Interaction Insights into Carbon Utilization and Element Cycling Functions of Hydrothermarchaeota in Hydrothermal Sediment.</title>
        <authorList>
            <person name="Zhou Z."/>
            <person name="Liu Y."/>
            <person name="Xu W."/>
            <person name="Pan J."/>
            <person name="Luo Z.H."/>
            <person name="Li M."/>
        </authorList>
    </citation>
    <scope>NUCLEOTIDE SEQUENCE [LARGE SCALE GENOMIC DNA]</scope>
    <source>
        <strain evidence="3">SpSt-757</strain>
    </source>
</reference>
<gene>
    <name evidence="3" type="ORF">ENV41_01805</name>
</gene>
<accession>A0A7V3N5Z1</accession>
<feature type="transmembrane region" description="Helical" evidence="1">
    <location>
        <begin position="28"/>
        <end position="48"/>
    </location>
</feature>